<accession>A0AAD5VF46</accession>
<dbReference type="EMBL" id="JANIEX010001780">
    <property type="protein sequence ID" value="KAJ3554510.1"/>
    <property type="molecule type" value="Genomic_DNA"/>
</dbReference>
<reference evidence="2" key="1">
    <citation type="submission" date="2022-07" db="EMBL/GenBank/DDBJ databases">
        <title>Genome Sequence of Leucocoprinus birnbaumii.</title>
        <authorList>
            <person name="Buettner E."/>
        </authorList>
    </citation>
    <scope>NUCLEOTIDE SEQUENCE</scope>
    <source>
        <strain evidence="2">VT141</strain>
    </source>
</reference>
<dbReference type="Proteomes" id="UP001213000">
    <property type="component" value="Unassembled WGS sequence"/>
</dbReference>
<gene>
    <name evidence="2" type="ORF">NP233_g12407</name>
</gene>
<comment type="caution">
    <text evidence="2">The sequence shown here is derived from an EMBL/GenBank/DDBJ whole genome shotgun (WGS) entry which is preliminary data.</text>
</comment>
<name>A0AAD5VF46_9AGAR</name>
<evidence type="ECO:0000256" key="1">
    <source>
        <dbReference type="SAM" id="MobiDB-lite"/>
    </source>
</evidence>
<keyword evidence="3" id="KW-1185">Reference proteome</keyword>
<dbReference type="AlphaFoldDB" id="A0AAD5VF46"/>
<feature type="region of interest" description="Disordered" evidence="1">
    <location>
        <begin position="171"/>
        <end position="215"/>
    </location>
</feature>
<protein>
    <submittedName>
        <fullName evidence="2">Uncharacterized protein</fullName>
    </submittedName>
</protein>
<organism evidence="2 3">
    <name type="scientific">Leucocoprinus birnbaumii</name>
    <dbReference type="NCBI Taxonomy" id="56174"/>
    <lineage>
        <taxon>Eukaryota</taxon>
        <taxon>Fungi</taxon>
        <taxon>Dikarya</taxon>
        <taxon>Basidiomycota</taxon>
        <taxon>Agaricomycotina</taxon>
        <taxon>Agaricomycetes</taxon>
        <taxon>Agaricomycetidae</taxon>
        <taxon>Agaricales</taxon>
        <taxon>Agaricineae</taxon>
        <taxon>Agaricaceae</taxon>
        <taxon>Leucocoprinus</taxon>
    </lineage>
</organism>
<evidence type="ECO:0000313" key="3">
    <source>
        <dbReference type="Proteomes" id="UP001213000"/>
    </source>
</evidence>
<sequence>MKKTTKTARAKARRGTDNMKDSILMAEMHGPLKTTGGKVWRVASATNSSGASRSISIPVLIHPSKLHPRHPAPLPNTLLVSTTDDVTTTLFVIPSAKFGSRSGLHKEQAGIAQYINASSTIDSWAFKSITNPIFTLVIDRLNPDTCAGPHGAILLTESCSPVDYFKESGQLMNPVASDHDDSSDHEESEVEARTVPAPKDYDDEKLRKKTRKRRG</sequence>
<evidence type="ECO:0000313" key="2">
    <source>
        <dbReference type="EMBL" id="KAJ3554510.1"/>
    </source>
</evidence>
<proteinExistence type="predicted"/>